<protein>
    <recommendedName>
        <fullName evidence="4">HTH psq-type domain-containing protein</fullName>
    </recommendedName>
</protein>
<evidence type="ECO:0008006" key="4">
    <source>
        <dbReference type="Google" id="ProtNLM"/>
    </source>
</evidence>
<comment type="caution">
    <text evidence="2">The sequence shown here is derived from an EMBL/GenBank/DDBJ whole genome shotgun (WGS) entry which is preliminary data.</text>
</comment>
<organism evidence="2 3">
    <name type="scientific">Popillia japonica</name>
    <name type="common">Japanese beetle</name>
    <dbReference type="NCBI Taxonomy" id="7064"/>
    <lineage>
        <taxon>Eukaryota</taxon>
        <taxon>Metazoa</taxon>
        <taxon>Ecdysozoa</taxon>
        <taxon>Arthropoda</taxon>
        <taxon>Hexapoda</taxon>
        <taxon>Insecta</taxon>
        <taxon>Pterygota</taxon>
        <taxon>Neoptera</taxon>
        <taxon>Endopterygota</taxon>
        <taxon>Coleoptera</taxon>
        <taxon>Polyphaga</taxon>
        <taxon>Scarabaeiformia</taxon>
        <taxon>Scarabaeidae</taxon>
        <taxon>Rutelinae</taxon>
        <taxon>Popillia</taxon>
    </lineage>
</organism>
<evidence type="ECO:0000313" key="2">
    <source>
        <dbReference type="EMBL" id="KAK9695326.1"/>
    </source>
</evidence>
<reference evidence="2 3" key="1">
    <citation type="journal article" date="2024" name="BMC Genomics">
        <title>De novo assembly and annotation of Popillia japonica's genome with initial clues to its potential as an invasive pest.</title>
        <authorList>
            <person name="Cucini C."/>
            <person name="Boschi S."/>
            <person name="Funari R."/>
            <person name="Cardaioli E."/>
            <person name="Iannotti N."/>
            <person name="Marturano G."/>
            <person name="Paoli F."/>
            <person name="Bruttini M."/>
            <person name="Carapelli A."/>
            <person name="Frati F."/>
            <person name="Nardi F."/>
        </authorList>
    </citation>
    <scope>NUCLEOTIDE SEQUENCE [LARGE SCALE GENOMIC DNA]</scope>
    <source>
        <strain evidence="2">DMR45628</strain>
    </source>
</reference>
<dbReference type="EMBL" id="JASPKY010000485">
    <property type="protein sequence ID" value="KAK9695326.1"/>
    <property type="molecule type" value="Genomic_DNA"/>
</dbReference>
<evidence type="ECO:0000313" key="3">
    <source>
        <dbReference type="Proteomes" id="UP001458880"/>
    </source>
</evidence>
<comment type="subcellular location">
    <subcellularLocation>
        <location evidence="1">Nucleus</location>
    </subcellularLocation>
</comment>
<dbReference type="Pfam" id="PF13384">
    <property type="entry name" value="HTH_23"/>
    <property type="match status" value="1"/>
</dbReference>
<dbReference type="InterPro" id="IPR009057">
    <property type="entry name" value="Homeodomain-like_sf"/>
</dbReference>
<accession>A0AAW1IY31</accession>
<dbReference type="Proteomes" id="UP001458880">
    <property type="component" value="Unassembled WGS sequence"/>
</dbReference>
<evidence type="ECO:0000256" key="1">
    <source>
        <dbReference type="ARBA" id="ARBA00004123"/>
    </source>
</evidence>
<proteinExistence type="predicted"/>
<gene>
    <name evidence="2" type="ORF">QE152_g32641</name>
</gene>
<name>A0AAW1IY31_POPJA</name>
<dbReference type="Gene3D" id="1.10.10.60">
    <property type="entry name" value="Homeodomain-like"/>
    <property type="match status" value="1"/>
</dbReference>
<keyword evidence="3" id="KW-1185">Reference proteome</keyword>
<dbReference type="GO" id="GO:0005634">
    <property type="term" value="C:nucleus"/>
    <property type="evidence" value="ECO:0007669"/>
    <property type="project" value="UniProtKB-SubCell"/>
</dbReference>
<dbReference type="AlphaFoldDB" id="A0AAW1IY31"/>
<dbReference type="SUPFAM" id="SSF46689">
    <property type="entry name" value="Homeodomain-like"/>
    <property type="match status" value="1"/>
</dbReference>
<sequence>MAPQNKRIKKDGDKKKMMITVTVKKEIIEKHKRGMRIVDIARFYNRSTSTICTILKRKEEITGLDVATGVTRISKQRPHGLDVATGVTRISKQRPHVLEDVENVEN</sequence>